<comment type="caution">
    <text evidence="1">The sequence shown here is derived from an EMBL/GenBank/DDBJ whole genome shotgun (WGS) entry which is preliminary data.</text>
</comment>
<proteinExistence type="predicted"/>
<dbReference type="Proteomes" id="UP000886653">
    <property type="component" value="Unassembled WGS sequence"/>
</dbReference>
<accession>A0A9P6NUQ5</accession>
<evidence type="ECO:0000313" key="2">
    <source>
        <dbReference type="Proteomes" id="UP000886653"/>
    </source>
</evidence>
<gene>
    <name evidence="1" type="ORF">CROQUDRAFT_104819</name>
</gene>
<sequence length="158" mass="17627">MRWRPSFTESESRLRFHSNSNVLQTIPHTIYDGRTIGSPARPNLSLATVRSITLITFRVDSLSHSSSFVIRSHAQPYAILTPPMTPNLSQMSRPNWVYLFNAPVFLRLFAFFSRIWSPESNPSTTGPKNGQRATAPATSGHCKALPDAAFGKKCMCNT</sequence>
<reference evidence="1" key="1">
    <citation type="submission" date="2013-11" db="EMBL/GenBank/DDBJ databases">
        <title>Genome sequence of the fusiform rust pathogen reveals effectors for host alternation and coevolution with pine.</title>
        <authorList>
            <consortium name="DOE Joint Genome Institute"/>
            <person name="Smith K."/>
            <person name="Pendleton A."/>
            <person name="Kubisiak T."/>
            <person name="Anderson C."/>
            <person name="Salamov A."/>
            <person name="Aerts A."/>
            <person name="Riley R."/>
            <person name="Clum A."/>
            <person name="Lindquist E."/>
            <person name="Ence D."/>
            <person name="Campbell M."/>
            <person name="Kronenberg Z."/>
            <person name="Feau N."/>
            <person name="Dhillon B."/>
            <person name="Hamelin R."/>
            <person name="Burleigh J."/>
            <person name="Smith J."/>
            <person name="Yandell M."/>
            <person name="Nelson C."/>
            <person name="Grigoriev I."/>
            <person name="Davis J."/>
        </authorList>
    </citation>
    <scope>NUCLEOTIDE SEQUENCE</scope>
    <source>
        <strain evidence="1">G11</strain>
    </source>
</reference>
<dbReference type="AlphaFoldDB" id="A0A9P6NUQ5"/>
<keyword evidence="2" id="KW-1185">Reference proteome</keyword>
<organism evidence="1 2">
    <name type="scientific">Cronartium quercuum f. sp. fusiforme G11</name>
    <dbReference type="NCBI Taxonomy" id="708437"/>
    <lineage>
        <taxon>Eukaryota</taxon>
        <taxon>Fungi</taxon>
        <taxon>Dikarya</taxon>
        <taxon>Basidiomycota</taxon>
        <taxon>Pucciniomycotina</taxon>
        <taxon>Pucciniomycetes</taxon>
        <taxon>Pucciniales</taxon>
        <taxon>Coleosporiaceae</taxon>
        <taxon>Cronartium</taxon>
    </lineage>
</organism>
<evidence type="ECO:0000313" key="1">
    <source>
        <dbReference type="EMBL" id="KAG0149896.1"/>
    </source>
</evidence>
<protein>
    <submittedName>
        <fullName evidence="1">Uncharacterized protein</fullName>
    </submittedName>
</protein>
<name>A0A9P6NUQ5_9BASI</name>
<dbReference type="EMBL" id="MU167224">
    <property type="protein sequence ID" value="KAG0149896.1"/>
    <property type="molecule type" value="Genomic_DNA"/>
</dbReference>